<dbReference type="InterPro" id="IPR008254">
    <property type="entry name" value="Flavodoxin/NO_synth"/>
</dbReference>
<dbReference type="SUPFAM" id="SSF53335">
    <property type="entry name" value="S-adenosyl-L-methionine-dependent methyltransferases"/>
    <property type="match status" value="1"/>
</dbReference>
<evidence type="ECO:0000256" key="3">
    <source>
        <dbReference type="ARBA" id="ARBA00022603"/>
    </source>
</evidence>
<feature type="domain" description="Flavodoxin-like" evidence="11">
    <location>
        <begin position="285"/>
        <end position="447"/>
    </location>
</feature>
<keyword evidence="6" id="KW-0808">Transferase</keyword>
<keyword evidence="4" id="KW-0285">Flavoprotein</keyword>
<evidence type="ECO:0000256" key="4">
    <source>
        <dbReference type="ARBA" id="ARBA00022630"/>
    </source>
</evidence>
<evidence type="ECO:0000256" key="5">
    <source>
        <dbReference type="ARBA" id="ARBA00022643"/>
    </source>
</evidence>
<gene>
    <name evidence="12" type="ORF">AYI70_g10323</name>
</gene>
<evidence type="ECO:0000256" key="6">
    <source>
        <dbReference type="ARBA" id="ARBA00022679"/>
    </source>
</evidence>
<reference evidence="12 13" key="1">
    <citation type="submission" date="2017-01" db="EMBL/GenBank/DDBJ databases">
        <authorList>
            <person name="Mah S.A."/>
            <person name="Swanson W.J."/>
            <person name="Moy G.W."/>
            <person name="Vacquier V.D."/>
        </authorList>
    </citation>
    <scope>NUCLEOTIDE SEQUENCE [LARGE SCALE GENOMIC DNA]</scope>
    <source>
        <strain evidence="12 13">GSMNP</strain>
    </source>
</reference>
<evidence type="ECO:0000256" key="10">
    <source>
        <dbReference type="SAM" id="MobiDB-lite"/>
    </source>
</evidence>
<dbReference type="InterPro" id="IPR001433">
    <property type="entry name" value="OxRdtase_FAD/NAD-bd"/>
</dbReference>
<evidence type="ECO:0000256" key="9">
    <source>
        <dbReference type="ARBA" id="ARBA00023002"/>
    </source>
</evidence>
<keyword evidence="8" id="KW-0521">NADP</keyword>
<dbReference type="OrthoDB" id="1856718at2759"/>
<evidence type="ECO:0000313" key="12">
    <source>
        <dbReference type="EMBL" id="OMJ10446.1"/>
    </source>
</evidence>
<dbReference type="InterPro" id="IPR050602">
    <property type="entry name" value="Malonyl-ACP_OMT"/>
</dbReference>
<dbReference type="Pfam" id="PF00175">
    <property type="entry name" value="NAD_binding_1"/>
    <property type="match status" value="1"/>
</dbReference>
<dbReference type="PANTHER" id="PTHR13090">
    <property type="entry name" value="ARGININE-HYDROXYLASE NDUFAF5, MITOCHONDRIAL"/>
    <property type="match status" value="1"/>
</dbReference>
<dbReference type="Gene3D" id="3.40.50.360">
    <property type="match status" value="1"/>
</dbReference>
<dbReference type="Gene3D" id="2.40.30.10">
    <property type="entry name" value="Translation factors"/>
    <property type="match status" value="1"/>
</dbReference>
<dbReference type="Gene3D" id="1.20.990.10">
    <property type="entry name" value="NADPH-cytochrome p450 Reductase, Chain A, domain 3"/>
    <property type="match status" value="1"/>
</dbReference>
<dbReference type="GO" id="GO:0010181">
    <property type="term" value="F:FMN binding"/>
    <property type="evidence" value="ECO:0007669"/>
    <property type="project" value="InterPro"/>
</dbReference>
<dbReference type="AlphaFoldDB" id="A0A1R1X726"/>
<dbReference type="Proteomes" id="UP000187283">
    <property type="component" value="Unassembled WGS sequence"/>
</dbReference>
<dbReference type="EMBL" id="LSSN01005001">
    <property type="protein sequence ID" value="OMJ10446.1"/>
    <property type="molecule type" value="Genomic_DNA"/>
</dbReference>
<evidence type="ECO:0000259" key="11">
    <source>
        <dbReference type="PROSITE" id="PS50902"/>
    </source>
</evidence>
<protein>
    <submittedName>
        <fullName evidence="12">NADH dehydrogenase [ubiquinone] 1 alpha subcomplex assembly factor 5</fullName>
    </submittedName>
</protein>
<keyword evidence="12" id="KW-0830">Ubiquinone</keyword>
<dbReference type="GO" id="GO:0032981">
    <property type="term" value="P:mitochondrial respiratory chain complex I assembly"/>
    <property type="evidence" value="ECO:0007669"/>
    <property type="project" value="TreeGrafter"/>
</dbReference>
<dbReference type="InterPro" id="IPR003097">
    <property type="entry name" value="CysJ-like_FAD-binding"/>
</dbReference>
<feature type="region of interest" description="Disordered" evidence="10">
    <location>
        <begin position="691"/>
        <end position="711"/>
    </location>
</feature>
<dbReference type="PROSITE" id="PS50902">
    <property type="entry name" value="FLAVODOXIN_LIKE"/>
    <property type="match status" value="1"/>
</dbReference>
<keyword evidence="9" id="KW-0560">Oxidoreductase</keyword>
<dbReference type="Pfam" id="PF00258">
    <property type="entry name" value="Flavodoxin_1"/>
    <property type="match status" value="1"/>
</dbReference>
<dbReference type="InterPro" id="IPR023173">
    <property type="entry name" value="NADPH_Cyt_P450_Rdtase_alpha"/>
</dbReference>
<proteinExistence type="predicted"/>
<dbReference type="PRINTS" id="PR00369">
    <property type="entry name" value="FLAVODOXIN"/>
</dbReference>
<sequence length="1223" mass="135116">MFKISQKVLGLSLRSRSNNIRFCKLPSSHATTVLKNYAANSCVNYSSFSEPDQSSTYLVFDRKIKKLQKDRAARNVDTSRQVDYLKDEVANRIVDRLLDIKRRFTTVVEVGSGCGHIAKAIDSDIADKLIMCENSVDVERRQMDEEIPDFEHNSCEAIVSNLSLHWVNDLVGSLIKIRQALIPDGVFIASLFGGDTLFELRTSLQLAEQERLGGISPHISPMVDPRDMGGLLSRAGLNIPTVDVDKIVVNYPSMFHLMADLNYMGENNAVFKRPSTIKRSTLYAANSIYKEMYGNQDGSISATFEIVYLIGWKPDPSQPKPLKRGSADNEYNKKTFAIFIISTYGEGEPPSNSVLCFRKLARRSKQALKTAGMPETAQNGSASSDYKHLHFCVLGLGDTNYSRFCNASKSFIGYLDSLGATGFYEHAFADDGLGLEHVIEPWTKKLFENIHSFIEPLQAIPSIENPSNPHQIAQNEPHSTNHVELPSWNVHRKYSSSSNRTLFIDYSKLGKVDKLTGLPKLPKLNVVLNIIPDSNIIDPASLNSKGFPNSFQYPKWLFSSESVDLNPTLNSNDLSSNDSSVDRVFLSRISTSECIIAQDAAKRTLLLDLDISEPGQNSLIPFSNFIGNSSASNLWQAGDSFGIVAPNDPLLVSAILSRLGIDRSLWHLKTSISIPPNSPAPSHLAQFVRLPSSPSPQLSNEKNSDLQTPQNNLLTGESSFDNLPTLFELFLYKLDISSFPKKQILRTMADFCSDLADKSKLMLICSKNGLPIFNNLRESNSIVSLLDILNTFKSCKIPIDALVELLPPLVPRSYSISSSPLTNKNSWKFAFNIVEHDLNSDFDKSSSNVPSQNIGAEVQQSANISADNFSINDIQNLSAEVSDISISSNLKKYGVCSSWLDSMCNYPQAPKSIKPLDYLQSHSLINKNSLLSALSSSNSDNNSSLDSSINTSNATNAQSHQYIPIFYRKSATLFRLVNSSSSENLNGSRTNSSLGESDLCQRPIVMVSSGTGITPFIGFLEQLANEQLGSEKKLNRSVHIYFGCRNKYLDFIFADKLGFFLNNTILSSLNVCFSRPDSHTSVSTASDYNSSDNAAVHNLPILNAQSNTASSKLVAEVNEKYKYVQDLLDRDAEKLTDLVLAQKARIFVCGNAIGMGKDVNSKLAEILLSSSKADISYKIEMLKLLDIDSSAENLENDLTIIDANKALMKLATAGRYNRDLVIN</sequence>
<keyword evidence="7" id="KW-0274">FAD</keyword>
<keyword evidence="3" id="KW-0489">Methyltransferase</keyword>
<dbReference type="InterPro" id="IPR039261">
    <property type="entry name" value="FNR_nucleotide-bd"/>
</dbReference>
<dbReference type="Gene3D" id="3.40.50.150">
    <property type="entry name" value="Vaccinia Virus protein VP39"/>
    <property type="match status" value="1"/>
</dbReference>
<dbReference type="PANTHER" id="PTHR13090:SF1">
    <property type="entry name" value="ARGININE-HYDROXYLASE NDUFAF5, MITOCHONDRIAL"/>
    <property type="match status" value="1"/>
</dbReference>
<keyword evidence="5" id="KW-0288">FMN</keyword>
<evidence type="ECO:0000256" key="7">
    <source>
        <dbReference type="ARBA" id="ARBA00022827"/>
    </source>
</evidence>
<dbReference type="Pfam" id="PF13489">
    <property type="entry name" value="Methyltransf_23"/>
    <property type="match status" value="1"/>
</dbReference>
<dbReference type="InterPro" id="IPR029063">
    <property type="entry name" value="SAM-dependent_MTases_sf"/>
</dbReference>
<dbReference type="STRING" id="133412.A0A1R1X726"/>
<dbReference type="CDD" id="cd02440">
    <property type="entry name" value="AdoMet_MTases"/>
    <property type="match status" value="1"/>
</dbReference>
<dbReference type="InterPro" id="IPR001094">
    <property type="entry name" value="Flavdoxin-like"/>
</dbReference>
<comment type="cofactor">
    <cofactor evidence="1">
        <name>FMN</name>
        <dbReference type="ChEBI" id="CHEBI:58210"/>
    </cofactor>
</comment>
<dbReference type="GO" id="GO:0005739">
    <property type="term" value="C:mitochondrion"/>
    <property type="evidence" value="ECO:0007669"/>
    <property type="project" value="TreeGrafter"/>
</dbReference>
<comment type="cofactor">
    <cofactor evidence="2">
        <name>FAD</name>
        <dbReference type="ChEBI" id="CHEBI:57692"/>
    </cofactor>
</comment>
<keyword evidence="13" id="KW-1185">Reference proteome</keyword>
<evidence type="ECO:0000256" key="2">
    <source>
        <dbReference type="ARBA" id="ARBA00001974"/>
    </source>
</evidence>
<dbReference type="Pfam" id="PF00667">
    <property type="entry name" value="FAD_binding_1"/>
    <property type="match status" value="1"/>
</dbReference>
<comment type="caution">
    <text evidence="12">The sequence shown here is derived from an EMBL/GenBank/DDBJ whole genome shotgun (WGS) entry which is preliminary data.</text>
</comment>
<dbReference type="SUPFAM" id="SSF52343">
    <property type="entry name" value="Ferredoxin reductase-like, C-terminal NADP-linked domain"/>
    <property type="match status" value="1"/>
</dbReference>
<dbReference type="Gene3D" id="3.40.50.80">
    <property type="entry name" value="Nucleotide-binding domain of ferredoxin-NADP reductase (FNR) module"/>
    <property type="match status" value="1"/>
</dbReference>
<accession>A0A1R1X726</accession>
<feature type="compositionally biased region" description="Polar residues" evidence="10">
    <location>
        <begin position="695"/>
        <end position="711"/>
    </location>
</feature>
<dbReference type="InterPro" id="IPR029039">
    <property type="entry name" value="Flavoprotein-like_sf"/>
</dbReference>
<organism evidence="12 13">
    <name type="scientific">Smittium culicis</name>
    <dbReference type="NCBI Taxonomy" id="133412"/>
    <lineage>
        <taxon>Eukaryota</taxon>
        <taxon>Fungi</taxon>
        <taxon>Fungi incertae sedis</taxon>
        <taxon>Zoopagomycota</taxon>
        <taxon>Kickxellomycotina</taxon>
        <taxon>Harpellomycetes</taxon>
        <taxon>Harpellales</taxon>
        <taxon>Legeriomycetaceae</taxon>
        <taxon>Smittium</taxon>
    </lineage>
</organism>
<evidence type="ECO:0000256" key="8">
    <source>
        <dbReference type="ARBA" id="ARBA00022857"/>
    </source>
</evidence>
<dbReference type="InterPro" id="IPR017938">
    <property type="entry name" value="Riboflavin_synthase-like_b-brl"/>
</dbReference>
<dbReference type="GO" id="GO:0016491">
    <property type="term" value="F:oxidoreductase activity"/>
    <property type="evidence" value="ECO:0007669"/>
    <property type="project" value="UniProtKB-KW"/>
</dbReference>
<dbReference type="SUPFAM" id="SSF63380">
    <property type="entry name" value="Riboflavin synthase domain-like"/>
    <property type="match status" value="1"/>
</dbReference>
<evidence type="ECO:0000313" key="13">
    <source>
        <dbReference type="Proteomes" id="UP000187283"/>
    </source>
</evidence>
<evidence type="ECO:0000256" key="1">
    <source>
        <dbReference type="ARBA" id="ARBA00001917"/>
    </source>
</evidence>
<dbReference type="SUPFAM" id="SSF52218">
    <property type="entry name" value="Flavoproteins"/>
    <property type="match status" value="1"/>
</dbReference>
<dbReference type="GO" id="GO:0008168">
    <property type="term" value="F:methyltransferase activity"/>
    <property type="evidence" value="ECO:0007669"/>
    <property type="project" value="UniProtKB-KW"/>
</dbReference>
<name>A0A1R1X726_9FUNG</name>
<dbReference type="GO" id="GO:0032259">
    <property type="term" value="P:methylation"/>
    <property type="evidence" value="ECO:0007669"/>
    <property type="project" value="UniProtKB-KW"/>
</dbReference>